<keyword evidence="1" id="KW-0812">Transmembrane</keyword>
<evidence type="ECO:0000313" key="2">
    <source>
        <dbReference type="EMBL" id="MCM2533160.1"/>
    </source>
</evidence>
<keyword evidence="1" id="KW-0472">Membrane</keyword>
<feature type="transmembrane region" description="Helical" evidence="1">
    <location>
        <begin position="81"/>
        <end position="99"/>
    </location>
</feature>
<dbReference type="EMBL" id="JAMQCR010000001">
    <property type="protein sequence ID" value="MCM2533160.1"/>
    <property type="molecule type" value="Genomic_DNA"/>
</dbReference>
<proteinExistence type="predicted"/>
<evidence type="ECO:0000256" key="1">
    <source>
        <dbReference type="SAM" id="Phobius"/>
    </source>
</evidence>
<reference evidence="2 3" key="1">
    <citation type="submission" date="2022-06" db="EMBL/GenBank/DDBJ databases">
        <authorList>
            <person name="Jeon C.O."/>
        </authorList>
    </citation>
    <scope>NUCLEOTIDE SEQUENCE [LARGE SCALE GENOMIC DNA]</scope>
    <source>
        <strain evidence="2 3">KCTC 13943</strain>
    </source>
</reference>
<evidence type="ECO:0000313" key="3">
    <source>
        <dbReference type="Proteomes" id="UP001523262"/>
    </source>
</evidence>
<protein>
    <submittedName>
        <fullName evidence="2">Uncharacterized protein</fullName>
    </submittedName>
</protein>
<sequence>MKKLLSLIAIIILTLAFYVLIGVVQEKLFVPKEYLIWIFKYPVSRLVFIYELFIGFGFLYLSKKGFRESFSKNVFFKRHRISSLTAFVLLNLVLLYTIITDVTVITNKKIIDYSFLSPQGKKFSYNDVVKINTGVYGEKLYLPFTHSKGDFYYIIELNNGTNIDLTEMGGAKNDIDERFIIEKLDIQFVNMGIPKVASMANFEYSTLGKIYKNKIRNILKNTK</sequence>
<organism evidence="2 3">
    <name type="scientific">Neobacillus pocheonensis</name>
    <dbReference type="NCBI Taxonomy" id="363869"/>
    <lineage>
        <taxon>Bacteria</taxon>
        <taxon>Bacillati</taxon>
        <taxon>Bacillota</taxon>
        <taxon>Bacilli</taxon>
        <taxon>Bacillales</taxon>
        <taxon>Bacillaceae</taxon>
        <taxon>Neobacillus</taxon>
    </lineage>
</organism>
<dbReference type="Proteomes" id="UP001523262">
    <property type="component" value="Unassembled WGS sequence"/>
</dbReference>
<keyword evidence="1" id="KW-1133">Transmembrane helix</keyword>
<keyword evidence="3" id="KW-1185">Reference proteome</keyword>
<comment type="caution">
    <text evidence="2">The sequence shown here is derived from an EMBL/GenBank/DDBJ whole genome shotgun (WGS) entry which is preliminary data.</text>
</comment>
<name>A0ABT0WA00_9BACI</name>
<gene>
    <name evidence="2" type="ORF">NDK43_13090</name>
</gene>
<feature type="transmembrane region" description="Helical" evidence="1">
    <location>
        <begin position="38"/>
        <end position="61"/>
    </location>
</feature>
<accession>A0ABT0WA00</accession>